<dbReference type="RefSeq" id="XP_060289925.1">
    <property type="nucleotide sequence ID" value="XM_060440544.1"/>
</dbReference>
<dbReference type="Proteomes" id="UP001172101">
    <property type="component" value="Unassembled WGS sequence"/>
</dbReference>
<dbReference type="GeneID" id="85323814"/>
<reference evidence="1" key="1">
    <citation type="submission" date="2023-06" db="EMBL/GenBank/DDBJ databases">
        <title>Genome-scale phylogeny and comparative genomics of the fungal order Sordariales.</title>
        <authorList>
            <consortium name="Lawrence Berkeley National Laboratory"/>
            <person name="Hensen N."/>
            <person name="Bonometti L."/>
            <person name="Westerberg I."/>
            <person name="Brannstrom I.O."/>
            <person name="Guillou S."/>
            <person name="Cros-Aarteil S."/>
            <person name="Calhoun S."/>
            <person name="Haridas S."/>
            <person name="Kuo A."/>
            <person name="Mondo S."/>
            <person name="Pangilinan J."/>
            <person name="Riley R."/>
            <person name="LaButti K."/>
            <person name="Andreopoulos B."/>
            <person name="Lipzen A."/>
            <person name="Chen C."/>
            <person name="Yanf M."/>
            <person name="Daum C."/>
            <person name="Ng V."/>
            <person name="Clum A."/>
            <person name="Steindorff A."/>
            <person name="Ohm R."/>
            <person name="Martin F."/>
            <person name="Silar P."/>
            <person name="Natvig D."/>
            <person name="Lalanne C."/>
            <person name="Gautier V."/>
            <person name="Ament-velasquez S.L."/>
            <person name="Kruys A."/>
            <person name="Hutchinson M.I."/>
            <person name="Powell A.J."/>
            <person name="Barry K."/>
            <person name="Miller A.N."/>
            <person name="Grigoriev I.V."/>
            <person name="Debuchy R."/>
            <person name="Gladieux P."/>
            <person name="Thoren M.H."/>
            <person name="Johannesson H."/>
        </authorList>
    </citation>
    <scope>NUCLEOTIDE SEQUENCE</scope>
    <source>
        <strain evidence="1">SMH2392-1A</strain>
    </source>
</reference>
<dbReference type="AlphaFoldDB" id="A0AA39ZSU9"/>
<gene>
    <name evidence="1" type="ORF">B0T26DRAFT_680815</name>
</gene>
<keyword evidence="2" id="KW-1185">Reference proteome</keyword>
<evidence type="ECO:0000313" key="1">
    <source>
        <dbReference type="EMBL" id="KAK0703066.1"/>
    </source>
</evidence>
<sequence>MPNTIALEEDDDIVGRPFGVIPALLERLFNGILDGLEEDVGVAAAEDLCCLLETTVVEVAWRCRDSEVRFTTKLSDGGLRSENCCQKEWIWQLEEPQESVLAILTAPSAARKNATSCGWNVTGAEEATPRQPQSLCLPANNLTNSQLWRKVPKRHVGETR</sequence>
<evidence type="ECO:0000313" key="2">
    <source>
        <dbReference type="Proteomes" id="UP001172101"/>
    </source>
</evidence>
<comment type="caution">
    <text evidence="1">The sequence shown here is derived from an EMBL/GenBank/DDBJ whole genome shotgun (WGS) entry which is preliminary data.</text>
</comment>
<accession>A0AA39ZSU9</accession>
<name>A0AA39ZSU9_9PEZI</name>
<dbReference type="EMBL" id="JAUIRO010000008">
    <property type="protein sequence ID" value="KAK0703066.1"/>
    <property type="molecule type" value="Genomic_DNA"/>
</dbReference>
<organism evidence="1 2">
    <name type="scientific">Lasiosphaeria miniovina</name>
    <dbReference type="NCBI Taxonomy" id="1954250"/>
    <lineage>
        <taxon>Eukaryota</taxon>
        <taxon>Fungi</taxon>
        <taxon>Dikarya</taxon>
        <taxon>Ascomycota</taxon>
        <taxon>Pezizomycotina</taxon>
        <taxon>Sordariomycetes</taxon>
        <taxon>Sordariomycetidae</taxon>
        <taxon>Sordariales</taxon>
        <taxon>Lasiosphaeriaceae</taxon>
        <taxon>Lasiosphaeria</taxon>
    </lineage>
</organism>
<protein>
    <submittedName>
        <fullName evidence="1">Uncharacterized protein</fullName>
    </submittedName>
</protein>
<proteinExistence type="predicted"/>